<proteinExistence type="predicted"/>
<keyword evidence="2" id="KW-1185">Reference proteome</keyword>
<organism evidence="1 2">
    <name type="scientific">Rubus argutus</name>
    <name type="common">Southern blackberry</name>
    <dbReference type="NCBI Taxonomy" id="59490"/>
    <lineage>
        <taxon>Eukaryota</taxon>
        <taxon>Viridiplantae</taxon>
        <taxon>Streptophyta</taxon>
        <taxon>Embryophyta</taxon>
        <taxon>Tracheophyta</taxon>
        <taxon>Spermatophyta</taxon>
        <taxon>Magnoliopsida</taxon>
        <taxon>eudicotyledons</taxon>
        <taxon>Gunneridae</taxon>
        <taxon>Pentapetalae</taxon>
        <taxon>rosids</taxon>
        <taxon>fabids</taxon>
        <taxon>Rosales</taxon>
        <taxon>Rosaceae</taxon>
        <taxon>Rosoideae</taxon>
        <taxon>Rosoideae incertae sedis</taxon>
        <taxon>Rubus</taxon>
    </lineage>
</organism>
<reference evidence="1 2" key="1">
    <citation type="journal article" date="2023" name="G3 (Bethesda)">
        <title>A chromosome-length genome assembly and annotation of blackberry (Rubus argutus, cv. 'Hillquist').</title>
        <authorList>
            <person name="Bruna T."/>
            <person name="Aryal R."/>
            <person name="Dudchenko O."/>
            <person name="Sargent D.J."/>
            <person name="Mead D."/>
            <person name="Buti M."/>
            <person name="Cavallini A."/>
            <person name="Hytonen T."/>
            <person name="Andres J."/>
            <person name="Pham M."/>
            <person name="Weisz D."/>
            <person name="Mascagni F."/>
            <person name="Usai G."/>
            <person name="Natali L."/>
            <person name="Bassil N."/>
            <person name="Fernandez G.E."/>
            <person name="Lomsadze A."/>
            <person name="Armour M."/>
            <person name="Olukolu B."/>
            <person name="Poorten T."/>
            <person name="Britton C."/>
            <person name="Davik J."/>
            <person name="Ashrafi H."/>
            <person name="Aiden E.L."/>
            <person name="Borodovsky M."/>
            <person name="Worthington M."/>
        </authorList>
    </citation>
    <scope>NUCLEOTIDE SEQUENCE [LARGE SCALE GENOMIC DNA]</scope>
    <source>
        <strain evidence="1">PI 553951</strain>
    </source>
</reference>
<protein>
    <submittedName>
        <fullName evidence="1">Uncharacterized protein</fullName>
    </submittedName>
</protein>
<name>A0AAW1Y6E4_RUBAR</name>
<accession>A0AAW1Y6E4</accession>
<dbReference type="Proteomes" id="UP001457282">
    <property type="component" value="Unassembled WGS sequence"/>
</dbReference>
<dbReference type="AlphaFoldDB" id="A0AAW1Y6E4"/>
<comment type="caution">
    <text evidence="1">The sequence shown here is derived from an EMBL/GenBank/DDBJ whole genome shotgun (WGS) entry which is preliminary data.</text>
</comment>
<dbReference type="EMBL" id="JBEDUW010000002">
    <property type="protein sequence ID" value="KAK9944050.1"/>
    <property type="molecule type" value="Genomic_DNA"/>
</dbReference>
<evidence type="ECO:0000313" key="2">
    <source>
        <dbReference type="Proteomes" id="UP001457282"/>
    </source>
</evidence>
<evidence type="ECO:0000313" key="1">
    <source>
        <dbReference type="EMBL" id="KAK9944050.1"/>
    </source>
</evidence>
<sequence>MWSDFVRCNVNYDKGRGDRRRRLGDHRLGSDGDFWAEAAVKAAGSGFGLVVIDHGGKMAEHGFGTMIALGFGL</sequence>
<gene>
    <name evidence="1" type="ORF">M0R45_009635</name>
</gene>